<proteinExistence type="inferred from homology"/>
<dbReference type="InterPro" id="IPR036969">
    <property type="entry name" value="Citrate_synthase_sf"/>
</dbReference>
<sequence length="384" mass="41201">MIHLINMKEWVGLAEALGLLGVKPQTLYAYVSRGLIEVRRETDARRSLYRMEDVATLARRRGRSRRPSAIAASSMSWGEPSIVTAISTVQRGRLIYRGLDAADFSHNATPEAAAQLLWDNKSDVIFAVPRSAADTGFLALAALVPKSEALIGRSSECLCRDAQVAIAHLAAACRVRPGAKLLHVGLAELWSLGRDEADLVRQALVLIADHELNASTFATRVAASTGAPISACLLAGLSALSGPKHGGAAMAMLRLLDEVAAVGPRIAVQAWLDRYGFLPGFGHPLYPNGDIRAATLTSKLTVDSLMRELQECVLDTTGTLPNIDFALTMLVRMAGLPTSAPFTIFLLGRSIGWAAHAMEQACSKELIRPRARYDGAIPTSQVKS</sequence>
<reference evidence="5 6" key="1">
    <citation type="submission" date="2021-01" db="EMBL/GenBank/DDBJ databases">
        <title>Belnapia mucosa sp. nov. and Belnapia arida sp. nov., isolated from the Tabernas Desert (Almeria, Spain).</title>
        <authorList>
            <person name="Molina-Menor E."/>
            <person name="Vidal-Verdu A."/>
            <person name="Calonge A."/>
            <person name="Satari L."/>
            <person name="Pereto Magraner J."/>
            <person name="Porcar Miralles M."/>
        </authorList>
    </citation>
    <scope>NUCLEOTIDE SEQUENCE [LARGE SCALE GENOMIC DNA]</scope>
    <source>
        <strain evidence="5 6">T6</strain>
    </source>
</reference>
<dbReference type="InterPro" id="IPR002020">
    <property type="entry name" value="Citrate_synthase"/>
</dbReference>
<dbReference type="Pfam" id="PF00285">
    <property type="entry name" value="Citrate_synt"/>
    <property type="match status" value="1"/>
</dbReference>
<dbReference type="SUPFAM" id="SSF48256">
    <property type="entry name" value="Citrate synthase"/>
    <property type="match status" value="1"/>
</dbReference>
<accession>A0ABS1VER9</accession>
<dbReference type="EMBL" id="JAEUXJ010000021">
    <property type="protein sequence ID" value="MBL6458888.1"/>
    <property type="molecule type" value="Genomic_DNA"/>
</dbReference>
<dbReference type="CDD" id="cd06102">
    <property type="entry name" value="citrate_synt_like_2"/>
    <property type="match status" value="1"/>
</dbReference>
<dbReference type="RefSeq" id="WP_202828628.1">
    <property type="nucleotide sequence ID" value="NZ_JAEUXJ010000021.1"/>
</dbReference>
<dbReference type="Gene3D" id="1.10.230.10">
    <property type="entry name" value="Cytochrome P450-Terp, domain 2"/>
    <property type="match status" value="1"/>
</dbReference>
<comment type="caution">
    <text evidence="5">The sequence shown here is derived from an EMBL/GenBank/DDBJ whole genome shotgun (WGS) entry which is preliminary data.</text>
</comment>
<dbReference type="PRINTS" id="PR00143">
    <property type="entry name" value="CITRTSNTHASE"/>
</dbReference>
<name>A0ABS1VER9_9PROT</name>
<comment type="pathway">
    <text evidence="1">Carbohydrate metabolism; tricarboxylic acid cycle; isocitrate from oxaloacetate: step 1/2.</text>
</comment>
<protein>
    <recommendedName>
        <fullName evidence="3">citrate synthase (unknown stereospecificity)</fullName>
        <ecNumber evidence="3">2.3.3.16</ecNumber>
    </recommendedName>
</protein>
<dbReference type="InterPro" id="IPR016142">
    <property type="entry name" value="Citrate_synth-like_lrg_a-sub"/>
</dbReference>
<evidence type="ECO:0000256" key="1">
    <source>
        <dbReference type="ARBA" id="ARBA00004751"/>
    </source>
</evidence>
<evidence type="ECO:0000256" key="2">
    <source>
        <dbReference type="ARBA" id="ARBA00010566"/>
    </source>
</evidence>
<dbReference type="PANTHER" id="PTHR11739:SF4">
    <property type="entry name" value="CITRATE SYNTHASE, PEROXISOMAL"/>
    <property type="match status" value="1"/>
</dbReference>
<evidence type="ECO:0000256" key="3">
    <source>
        <dbReference type="ARBA" id="ARBA00012972"/>
    </source>
</evidence>
<evidence type="ECO:0000313" key="6">
    <source>
        <dbReference type="Proteomes" id="UP000606490"/>
    </source>
</evidence>
<keyword evidence="4" id="KW-0808">Transferase</keyword>
<dbReference type="Proteomes" id="UP000606490">
    <property type="component" value="Unassembled WGS sequence"/>
</dbReference>
<comment type="similarity">
    <text evidence="2">Belongs to the citrate synthase family.</text>
</comment>
<dbReference type="Gene3D" id="1.10.580.10">
    <property type="entry name" value="Citrate Synthase, domain 1"/>
    <property type="match status" value="1"/>
</dbReference>
<gene>
    <name evidence="5" type="ORF">JMJ55_26520</name>
</gene>
<evidence type="ECO:0000313" key="5">
    <source>
        <dbReference type="EMBL" id="MBL6458888.1"/>
    </source>
</evidence>
<dbReference type="EC" id="2.3.3.16" evidence="3"/>
<organism evidence="5 6">
    <name type="scientific">Belnapia mucosa</name>
    <dbReference type="NCBI Taxonomy" id="2804532"/>
    <lineage>
        <taxon>Bacteria</taxon>
        <taxon>Pseudomonadati</taxon>
        <taxon>Pseudomonadota</taxon>
        <taxon>Alphaproteobacteria</taxon>
        <taxon>Acetobacterales</taxon>
        <taxon>Roseomonadaceae</taxon>
        <taxon>Belnapia</taxon>
    </lineage>
</organism>
<dbReference type="PANTHER" id="PTHR11739">
    <property type="entry name" value="CITRATE SYNTHASE"/>
    <property type="match status" value="1"/>
</dbReference>
<dbReference type="InterPro" id="IPR016143">
    <property type="entry name" value="Citrate_synth-like_sm_a-sub"/>
</dbReference>
<keyword evidence="6" id="KW-1185">Reference proteome</keyword>
<evidence type="ECO:0000256" key="4">
    <source>
        <dbReference type="ARBA" id="ARBA00022679"/>
    </source>
</evidence>